<evidence type="ECO:0000256" key="1">
    <source>
        <dbReference type="ARBA" id="ARBA00023015"/>
    </source>
</evidence>
<organism evidence="5 6">
    <name type="scientific">Streptomyces pimonensis</name>
    <dbReference type="NCBI Taxonomy" id="2860288"/>
    <lineage>
        <taxon>Bacteria</taxon>
        <taxon>Bacillati</taxon>
        <taxon>Actinomycetota</taxon>
        <taxon>Actinomycetes</taxon>
        <taxon>Kitasatosporales</taxon>
        <taxon>Streptomycetaceae</taxon>
        <taxon>Streptomyces</taxon>
    </lineage>
</organism>
<dbReference type="Proteomes" id="UP001567537">
    <property type="component" value="Unassembled WGS sequence"/>
</dbReference>
<dbReference type="PROSITE" id="PS50932">
    <property type="entry name" value="HTH_LACI_2"/>
    <property type="match status" value="1"/>
</dbReference>
<dbReference type="CDD" id="cd01392">
    <property type="entry name" value="HTH_LacI"/>
    <property type="match status" value="1"/>
</dbReference>
<dbReference type="InterPro" id="IPR028082">
    <property type="entry name" value="Peripla_BP_I"/>
</dbReference>
<dbReference type="InterPro" id="IPR000843">
    <property type="entry name" value="HTH_LacI"/>
</dbReference>
<dbReference type="InterPro" id="IPR010982">
    <property type="entry name" value="Lambda_DNA-bd_dom_sf"/>
</dbReference>
<dbReference type="PANTHER" id="PTHR30146:SF109">
    <property type="entry name" value="HTH-TYPE TRANSCRIPTIONAL REGULATOR GALS"/>
    <property type="match status" value="1"/>
</dbReference>
<dbReference type="PANTHER" id="PTHR30146">
    <property type="entry name" value="LACI-RELATED TRANSCRIPTIONAL REPRESSOR"/>
    <property type="match status" value="1"/>
</dbReference>
<dbReference type="Gene3D" id="1.10.260.40">
    <property type="entry name" value="lambda repressor-like DNA-binding domains"/>
    <property type="match status" value="1"/>
</dbReference>
<feature type="domain" description="HTH lacI-type" evidence="4">
    <location>
        <begin position="15"/>
        <end position="69"/>
    </location>
</feature>
<dbReference type="Gene3D" id="3.40.50.2300">
    <property type="match status" value="2"/>
</dbReference>
<evidence type="ECO:0000256" key="2">
    <source>
        <dbReference type="ARBA" id="ARBA00023125"/>
    </source>
</evidence>
<comment type="caution">
    <text evidence="5">The sequence shown here is derived from an EMBL/GenBank/DDBJ whole genome shotgun (WGS) entry which is preliminary data.</text>
</comment>
<dbReference type="InterPro" id="IPR046335">
    <property type="entry name" value="LacI/GalR-like_sensor"/>
</dbReference>
<dbReference type="SMART" id="SM00354">
    <property type="entry name" value="HTH_LACI"/>
    <property type="match status" value="1"/>
</dbReference>
<dbReference type="SUPFAM" id="SSF47413">
    <property type="entry name" value="lambda repressor-like DNA-binding domains"/>
    <property type="match status" value="1"/>
</dbReference>
<dbReference type="RefSeq" id="WP_371239977.1">
    <property type="nucleotide sequence ID" value="NZ_JAHWZY010000020.1"/>
</dbReference>
<evidence type="ECO:0000256" key="3">
    <source>
        <dbReference type="ARBA" id="ARBA00023163"/>
    </source>
</evidence>
<dbReference type="Pfam" id="PF00356">
    <property type="entry name" value="LacI"/>
    <property type="match status" value="1"/>
</dbReference>
<proteinExistence type="predicted"/>
<keyword evidence="6" id="KW-1185">Reference proteome</keyword>
<reference evidence="5 6" key="1">
    <citation type="journal article" date="2021" name="Res Sq">
        <title>Streptomyces Pimoensis sp. nov., Isolated From the Taklimakan Desert in Xinjiang, China.</title>
        <authorList>
            <person name="Zhang P."/>
            <person name="Luo X."/>
            <person name="Luo X."/>
            <person name="Liu Z."/>
            <person name="Xia Z."/>
            <person name="Wan C."/>
            <person name="zhang L."/>
        </authorList>
    </citation>
    <scope>NUCLEOTIDE SEQUENCE [LARGE SCALE GENOMIC DNA]</scope>
    <source>
        <strain evidence="5 6">TRM75549</strain>
    </source>
</reference>
<keyword evidence="3" id="KW-0804">Transcription</keyword>
<dbReference type="Pfam" id="PF13377">
    <property type="entry name" value="Peripla_BP_3"/>
    <property type="match status" value="1"/>
</dbReference>
<keyword evidence="2" id="KW-0238">DNA-binding</keyword>
<protein>
    <submittedName>
        <fullName evidence="5">LacI family transcriptional regulator</fullName>
    </submittedName>
</protein>
<evidence type="ECO:0000313" key="5">
    <source>
        <dbReference type="EMBL" id="MEZ3180930.1"/>
    </source>
</evidence>
<gene>
    <name evidence="5" type="ORF">KYY02_20220</name>
</gene>
<evidence type="ECO:0000313" key="6">
    <source>
        <dbReference type="Proteomes" id="UP001567537"/>
    </source>
</evidence>
<sequence length="342" mass="36967">MVGGSGTAGPKRKRATIWEVARLAGVSHQTVSRYLKNDGGMKPTTKSKIDRAIAELDYHPNLIARSMRTRRTNRVAIVLPELTNFVPIPMLRGASAAAYEEGFTTDVIGLEGGEGRRAEGVLNLLASGQAEGVLSFTPLGDLGARMKGETAPVIVFGEYDDDMHSRGKLADGRPAEDIVRHLADLGHRRFLHVAGLRGWASADNRRAVYAEAVAKYGLESYGIYDGDWSVRSGYQAARELPADSGVTAVLAANDYVAIGVIRGFQDRGIRVPEDVSVFGWDDEPFGLYLRPTLSTVRSDGEALGRQAMASLLAAIRGERAMQISESKLYELVPRGSSGPPPW</sequence>
<evidence type="ECO:0000259" key="4">
    <source>
        <dbReference type="PROSITE" id="PS50932"/>
    </source>
</evidence>
<keyword evidence="1" id="KW-0805">Transcription regulation</keyword>
<dbReference type="PROSITE" id="PS00356">
    <property type="entry name" value="HTH_LACI_1"/>
    <property type="match status" value="1"/>
</dbReference>
<dbReference type="SUPFAM" id="SSF53822">
    <property type="entry name" value="Periplasmic binding protein-like I"/>
    <property type="match status" value="1"/>
</dbReference>
<dbReference type="EMBL" id="JAHWZY010000020">
    <property type="protein sequence ID" value="MEZ3180930.1"/>
    <property type="molecule type" value="Genomic_DNA"/>
</dbReference>
<name>A0ABV4J1Y4_9ACTN</name>
<accession>A0ABV4J1Y4</accession>